<name>A0AAW1UEH0_9CUCU</name>
<proteinExistence type="predicted"/>
<sequence length="145" mass="17037">MYCELFSKAYETYIRPIVEQAFIVWCTYFRKDIDLPESEQSRATKILHLLIHSPCEKLWALPLWKLGERAHYNIHSLFLRLTTERCQRLFRKHLFVSRVVQQLREIPGSVVASPRVNSLNNLQLGCINDLQFTYNIKLLGNSRGA</sequence>
<comment type="caution">
    <text evidence="1">The sequence shown here is derived from an EMBL/GenBank/DDBJ whole genome shotgun (WGS) entry which is preliminary data.</text>
</comment>
<reference evidence="1 2" key="1">
    <citation type="submission" date="2023-03" db="EMBL/GenBank/DDBJ databases">
        <title>Genome insight into feeding habits of ladybird beetles.</title>
        <authorList>
            <person name="Li H.-S."/>
            <person name="Huang Y.-H."/>
            <person name="Pang H."/>
        </authorList>
    </citation>
    <scope>NUCLEOTIDE SEQUENCE [LARGE SCALE GENOMIC DNA]</scope>
    <source>
        <strain evidence="1">SYSU_2023b</strain>
        <tissue evidence="1">Whole body</tissue>
    </source>
</reference>
<evidence type="ECO:0008006" key="3">
    <source>
        <dbReference type="Google" id="ProtNLM"/>
    </source>
</evidence>
<protein>
    <recommendedName>
        <fullName evidence="3">Maturase K</fullName>
    </recommendedName>
</protein>
<evidence type="ECO:0000313" key="1">
    <source>
        <dbReference type="EMBL" id="KAK9878495.1"/>
    </source>
</evidence>
<gene>
    <name evidence="1" type="ORF">WA026_022391</name>
</gene>
<accession>A0AAW1UEH0</accession>
<dbReference type="EMBL" id="JARQZJ010000049">
    <property type="protein sequence ID" value="KAK9878495.1"/>
    <property type="molecule type" value="Genomic_DNA"/>
</dbReference>
<keyword evidence="2" id="KW-1185">Reference proteome</keyword>
<dbReference type="AlphaFoldDB" id="A0AAW1UEH0"/>
<evidence type="ECO:0000313" key="2">
    <source>
        <dbReference type="Proteomes" id="UP001431783"/>
    </source>
</evidence>
<organism evidence="1 2">
    <name type="scientific">Henosepilachna vigintioctopunctata</name>
    <dbReference type="NCBI Taxonomy" id="420089"/>
    <lineage>
        <taxon>Eukaryota</taxon>
        <taxon>Metazoa</taxon>
        <taxon>Ecdysozoa</taxon>
        <taxon>Arthropoda</taxon>
        <taxon>Hexapoda</taxon>
        <taxon>Insecta</taxon>
        <taxon>Pterygota</taxon>
        <taxon>Neoptera</taxon>
        <taxon>Endopterygota</taxon>
        <taxon>Coleoptera</taxon>
        <taxon>Polyphaga</taxon>
        <taxon>Cucujiformia</taxon>
        <taxon>Coccinelloidea</taxon>
        <taxon>Coccinellidae</taxon>
        <taxon>Epilachninae</taxon>
        <taxon>Epilachnini</taxon>
        <taxon>Henosepilachna</taxon>
    </lineage>
</organism>
<dbReference type="Proteomes" id="UP001431783">
    <property type="component" value="Unassembled WGS sequence"/>
</dbReference>